<dbReference type="InterPro" id="IPR029039">
    <property type="entry name" value="Flavoprotein-like_sf"/>
</dbReference>
<protein>
    <recommendedName>
        <fullName evidence="6">Flavodoxin-like domain-containing protein</fullName>
    </recommendedName>
</protein>
<proteinExistence type="inferred from homology"/>
<dbReference type="STRING" id="3088.A0A383WGA3"/>
<dbReference type="SUPFAM" id="SSF50475">
    <property type="entry name" value="FMN-binding split barrel"/>
    <property type="match status" value="1"/>
</dbReference>
<dbReference type="SMART" id="SM00903">
    <property type="entry name" value="Flavin_Reduct"/>
    <property type="match status" value="1"/>
</dbReference>
<name>A0A383WGA3_TETOB</name>
<reference evidence="8 9" key="1">
    <citation type="submission" date="2016-10" db="EMBL/GenBank/DDBJ databases">
        <authorList>
            <person name="Cai Z."/>
        </authorList>
    </citation>
    <scope>NUCLEOTIDE SEQUENCE [LARGE SCALE GENOMIC DNA]</scope>
</reference>
<dbReference type="InterPro" id="IPR051285">
    <property type="entry name" value="NADH_oxidoreductase_modular"/>
</dbReference>
<dbReference type="Gene3D" id="3.60.15.10">
    <property type="entry name" value="Ribonuclease Z/Hydroxyacylglutathione hydrolase-like"/>
    <property type="match status" value="1"/>
</dbReference>
<feature type="domain" description="Flavodoxin-like" evidence="6">
    <location>
        <begin position="411"/>
        <end position="566"/>
    </location>
</feature>
<evidence type="ECO:0000256" key="2">
    <source>
        <dbReference type="ARBA" id="ARBA00006098"/>
    </source>
</evidence>
<dbReference type="PROSITE" id="PS50902">
    <property type="entry name" value="FLAVODOXIN_LIKE"/>
    <property type="match status" value="1"/>
</dbReference>
<gene>
    <name evidence="8" type="ORF">BQ4739_LOCUS16926</name>
    <name evidence="7" type="ORF">BQ4739_LOCUS3449</name>
</gene>
<dbReference type="Proteomes" id="UP000256970">
    <property type="component" value="Unassembled WGS sequence"/>
</dbReference>
<comment type="cofactor">
    <cofactor evidence="1">
        <name>Fe cation</name>
        <dbReference type="ChEBI" id="CHEBI:24875"/>
    </cofactor>
</comment>
<dbReference type="InterPro" id="IPR036866">
    <property type="entry name" value="RibonucZ/Hydroxyglut_hydro"/>
</dbReference>
<dbReference type="Pfam" id="PF00258">
    <property type="entry name" value="Flavodoxin_1"/>
    <property type="match status" value="1"/>
</dbReference>
<dbReference type="SUPFAM" id="SSF52218">
    <property type="entry name" value="Flavoproteins"/>
    <property type="match status" value="1"/>
</dbReference>
<accession>A0A383WGA3</accession>
<evidence type="ECO:0000313" key="9">
    <source>
        <dbReference type="Proteomes" id="UP000256970"/>
    </source>
</evidence>
<keyword evidence="3" id="KW-0813">Transport</keyword>
<evidence type="ECO:0000256" key="1">
    <source>
        <dbReference type="ARBA" id="ARBA00001962"/>
    </source>
</evidence>
<dbReference type="Pfam" id="PF01613">
    <property type="entry name" value="Flavin_Reduct"/>
    <property type="match status" value="1"/>
</dbReference>
<dbReference type="AlphaFoldDB" id="A0A383WGA3"/>
<dbReference type="Gene3D" id="3.40.50.360">
    <property type="match status" value="1"/>
</dbReference>
<dbReference type="InterPro" id="IPR002563">
    <property type="entry name" value="Flavin_Rdtase-like_dom"/>
</dbReference>
<evidence type="ECO:0000259" key="6">
    <source>
        <dbReference type="PROSITE" id="PS50902"/>
    </source>
</evidence>
<dbReference type="Gene3D" id="2.30.110.10">
    <property type="entry name" value="Electron Transport, Fmn-binding Protein, Chain A"/>
    <property type="match status" value="1"/>
</dbReference>
<comment type="similarity">
    <text evidence="2">In the C-terminal section; belongs to the flavodoxin reductase family.</text>
</comment>
<dbReference type="SUPFAM" id="SSF56281">
    <property type="entry name" value="Metallo-hydrolase/oxidoreductase"/>
    <property type="match status" value="1"/>
</dbReference>
<evidence type="ECO:0000313" key="8">
    <source>
        <dbReference type="EMBL" id="SZX76545.1"/>
    </source>
</evidence>
<evidence type="ECO:0000313" key="7">
    <source>
        <dbReference type="EMBL" id="SZX62872.1"/>
    </source>
</evidence>
<comment type="function">
    <text evidence="5">Mediates electron transfer from NADH to oxygen, reducing it to water. This modular protein has 3 redox cofactors, in other organisms the same activity requires 2 or 3 proteins.</text>
</comment>
<dbReference type="InterPro" id="IPR012349">
    <property type="entry name" value="Split_barrel_FMN-bd"/>
</dbReference>
<evidence type="ECO:0000256" key="4">
    <source>
        <dbReference type="ARBA" id="ARBA00022982"/>
    </source>
</evidence>
<evidence type="ECO:0000256" key="3">
    <source>
        <dbReference type="ARBA" id="ARBA00022448"/>
    </source>
</evidence>
<dbReference type="GO" id="GO:0010181">
    <property type="term" value="F:FMN binding"/>
    <property type="evidence" value="ECO:0007669"/>
    <property type="project" value="InterPro"/>
</dbReference>
<dbReference type="PANTHER" id="PTHR32145">
    <property type="entry name" value="DIFLAVIN FLAVOPROTEIN A 2-RELATED"/>
    <property type="match status" value="1"/>
</dbReference>
<dbReference type="PANTHER" id="PTHR32145:SF31">
    <property type="entry name" value="FLAVIN REDUCTASE-LIKE FMN-BINDING PROTEIN"/>
    <property type="match status" value="1"/>
</dbReference>
<dbReference type="EMBL" id="FNXT01000269">
    <property type="protein sequence ID" value="SZX62872.1"/>
    <property type="molecule type" value="Genomic_DNA"/>
</dbReference>
<sequence>MTPLRQLRAQGQAQCPARAQTYVVLPRNLPHCTNRQSGSVVQRTQAPQNVSIRQHVRSVAAAAVEAPVAVAPEMPPEPKVPTEGVVCLPVTKNIKCLRGVCNERLKYEVEYSLKKGTSENSYLLKGGNGKFTVLVDVPFKAFAEDFMSALSQEVAPADLSHVIITHVGPNRIPTLKLLLEAALAGRPAERPLKIVVSNPAQAALQKGLADMLTDTCPIEWVKVKGAGEASIPITEAYSLTAMLTPTPRWPDHMCVVDPVSKVVFSGKLFSAHVAPGLLNSKAGTSAFDSGGWEAYGDHWRYFFDCMLAPMAPQAQSALDRLPATATPRASLDTPNQFFNALLTSWGAMVGEITRGSKAAAKASWQPQVASMFAYALAPQHGPVIRTSLSRLVVEYRKWTEEQVAALSRSNVVVMYASAYGNTAALAQAISRGLTKSGMGVSTVNLELTPLDEVVAAIKDADGFTIGSPTLGGHMPTPVQLALGSILRESKARELPCGVFGSFGWSGEAVDEMEAKLKDGGYGFAFKPIKVKFKPTATGFAFKPIKVKFNPTATDLSVCEQSGRDLAIQVKRKLKNREKGSTSSMAAVAANSSQLAMGRVVGSLCVVTSRDEEAVSAMLASWVSQASFDPPGITIAVKKDRGMETMLQPGNTFAVSMVPERLEKPIMKAMTQPFEPGADRLAKVAHKDSEVSGCPIIEGANAVLDCSVVSRMEAGDHWIVYGKVEAGKLNSEELTAVHHRKVGNHY</sequence>
<dbReference type="SMART" id="SM00849">
    <property type="entry name" value="Lactamase_B"/>
    <property type="match status" value="1"/>
</dbReference>
<keyword evidence="9" id="KW-1185">Reference proteome</keyword>
<dbReference type="InterPro" id="IPR008254">
    <property type="entry name" value="Flavodoxin/NO_synth"/>
</dbReference>
<organism evidence="8 9">
    <name type="scientific">Tetradesmus obliquus</name>
    <name type="common">Green alga</name>
    <name type="synonym">Acutodesmus obliquus</name>
    <dbReference type="NCBI Taxonomy" id="3088"/>
    <lineage>
        <taxon>Eukaryota</taxon>
        <taxon>Viridiplantae</taxon>
        <taxon>Chlorophyta</taxon>
        <taxon>core chlorophytes</taxon>
        <taxon>Chlorophyceae</taxon>
        <taxon>CS clade</taxon>
        <taxon>Sphaeropleales</taxon>
        <taxon>Scenedesmaceae</taxon>
        <taxon>Tetradesmus</taxon>
    </lineage>
</organism>
<dbReference type="EMBL" id="FNXT01001260">
    <property type="protein sequence ID" value="SZX76545.1"/>
    <property type="molecule type" value="Genomic_DNA"/>
</dbReference>
<keyword evidence="4" id="KW-0249">Electron transport</keyword>
<dbReference type="InterPro" id="IPR001279">
    <property type="entry name" value="Metallo-B-lactamas"/>
</dbReference>
<evidence type="ECO:0000256" key="5">
    <source>
        <dbReference type="ARBA" id="ARBA00025633"/>
    </source>
</evidence>